<evidence type="ECO:0000313" key="2">
    <source>
        <dbReference type="EMBL" id="OHA47942.1"/>
    </source>
</evidence>
<organism evidence="2 3">
    <name type="scientific">Candidatus Terrybacteria bacterium RIFCSPHIGHO2_01_FULL_48_17</name>
    <dbReference type="NCBI Taxonomy" id="1802362"/>
    <lineage>
        <taxon>Bacteria</taxon>
        <taxon>Candidatus Terryibacteriota</taxon>
    </lineage>
</organism>
<evidence type="ECO:0000256" key="1">
    <source>
        <dbReference type="SAM" id="Phobius"/>
    </source>
</evidence>
<keyword evidence="1" id="KW-1133">Transmembrane helix</keyword>
<gene>
    <name evidence="2" type="ORF">A2806_02615</name>
</gene>
<dbReference type="AlphaFoldDB" id="A0A1G2PJZ6"/>
<keyword evidence="1" id="KW-0472">Membrane</keyword>
<sequence>MEQPELQPQRSFVERYNIAFAIAVATSIIFVGWIAAQGGFQRLPSPDNSSKSSASASGSALEEAVFPQGGISTAAAWGDVIPELVERGVIDRQEFVSLFERGQTPLQTAELAILDQAQTDQKIVFTSENSRFTVNVLWALGLAQQSDVLDKGPMKTSGTPENFASTGGWTLGKQDAMAYYSKWNLLNLTAADQQRITKITEGIYRPCCGNSTAFPDCNHGMAMLGLVELMVSQGATDEEIFEAALAANTYWFPDTTFEAATYFAELKNTSWDKVDPRVVVGKEYSSAQGAQQVNQALRQAGLLPEAPEGGGSCGA</sequence>
<name>A0A1G2PJZ6_9BACT</name>
<dbReference type="STRING" id="1802362.A2806_02615"/>
<comment type="caution">
    <text evidence="2">The sequence shown here is derived from an EMBL/GenBank/DDBJ whole genome shotgun (WGS) entry which is preliminary data.</text>
</comment>
<dbReference type="Proteomes" id="UP000177629">
    <property type="component" value="Unassembled WGS sequence"/>
</dbReference>
<evidence type="ECO:0000313" key="3">
    <source>
        <dbReference type="Proteomes" id="UP000177629"/>
    </source>
</evidence>
<reference evidence="2 3" key="1">
    <citation type="journal article" date="2016" name="Nat. Commun.">
        <title>Thousands of microbial genomes shed light on interconnected biogeochemical processes in an aquifer system.</title>
        <authorList>
            <person name="Anantharaman K."/>
            <person name="Brown C.T."/>
            <person name="Hug L.A."/>
            <person name="Sharon I."/>
            <person name="Castelle C.J."/>
            <person name="Probst A.J."/>
            <person name="Thomas B.C."/>
            <person name="Singh A."/>
            <person name="Wilkins M.J."/>
            <person name="Karaoz U."/>
            <person name="Brodie E.L."/>
            <person name="Williams K.H."/>
            <person name="Hubbard S.S."/>
            <person name="Banfield J.F."/>
        </authorList>
    </citation>
    <scope>NUCLEOTIDE SEQUENCE [LARGE SCALE GENOMIC DNA]</scope>
</reference>
<protein>
    <submittedName>
        <fullName evidence="2">Uncharacterized protein</fullName>
    </submittedName>
</protein>
<dbReference type="EMBL" id="MHSS01000011">
    <property type="protein sequence ID" value="OHA47942.1"/>
    <property type="molecule type" value="Genomic_DNA"/>
</dbReference>
<feature type="transmembrane region" description="Helical" evidence="1">
    <location>
        <begin position="16"/>
        <end position="36"/>
    </location>
</feature>
<keyword evidence="1" id="KW-0812">Transmembrane</keyword>
<accession>A0A1G2PJZ6</accession>
<proteinExistence type="predicted"/>